<dbReference type="SUPFAM" id="SSF53187">
    <property type="entry name" value="Zn-dependent exopeptidases"/>
    <property type="match status" value="1"/>
</dbReference>
<accession>A0A5B0DUD0</accession>
<protein>
    <submittedName>
        <fullName evidence="1">N-formylglutamate amidohydrolase</fullName>
    </submittedName>
</protein>
<dbReference type="GO" id="GO:0016787">
    <property type="term" value="F:hydrolase activity"/>
    <property type="evidence" value="ECO:0007669"/>
    <property type="project" value="UniProtKB-KW"/>
</dbReference>
<evidence type="ECO:0000313" key="2">
    <source>
        <dbReference type="Proteomes" id="UP000324738"/>
    </source>
</evidence>
<dbReference type="Gene3D" id="3.40.630.40">
    <property type="entry name" value="Zn-dependent exopeptidases"/>
    <property type="match status" value="1"/>
</dbReference>
<keyword evidence="2" id="KW-1185">Reference proteome</keyword>
<dbReference type="Proteomes" id="UP000324738">
    <property type="component" value="Unassembled WGS sequence"/>
</dbReference>
<gene>
    <name evidence="1" type="ORF">FPY71_13890</name>
</gene>
<dbReference type="OrthoDB" id="9815326at2"/>
<dbReference type="EMBL" id="VTWH01000003">
    <property type="protein sequence ID" value="KAA0969612.1"/>
    <property type="molecule type" value="Genomic_DNA"/>
</dbReference>
<proteinExistence type="predicted"/>
<comment type="caution">
    <text evidence="1">The sequence shown here is derived from an EMBL/GenBank/DDBJ whole genome shotgun (WGS) entry which is preliminary data.</text>
</comment>
<name>A0A5B0DUD0_9HYPH</name>
<evidence type="ECO:0000313" key="1">
    <source>
        <dbReference type="EMBL" id="KAA0969612.1"/>
    </source>
</evidence>
<dbReference type="AlphaFoldDB" id="A0A5B0DUD0"/>
<dbReference type="InterPro" id="IPR007709">
    <property type="entry name" value="N-FG_amidohydro"/>
</dbReference>
<sequence length="314" mass="34601">MPWKVVATCGSGWGQTCLPHTSCISAVRPPCLKDLILQRSVSVMRRFIDMNAPVFPQLLGPLDPFPYGEINADSQSPFLLICDHAGNAVPQKLDGLGLPHDELNRHIGIDIGALPVALSLAGRLNAPLLFQRYSRLVIDTNRQDHALDSIPPISDGTLVPRNQDLSEEDRRMRRDEIHVPYHAAIEAAIERATAAGRPPIVVSVHSYTPKLRAREQARPWEVALMWADDGAFSLPVQAALEAAGDLNVGLNEPYAVSLENDYSIPMHAHARGLPYVEFEIRQDYIGTPAEAEEWAARLADCLTQALSVYQQTRA</sequence>
<organism evidence="1 2">
    <name type="scientific">Aureimonas fodinaquatilis</name>
    <dbReference type="NCBI Taxonomy" id="2565783"/>
    <lineage>
        <taxon>Bacteria</taxon>
        <taxon>Pseudomonadati</taxon>
        <taxon>Pseudomonadota</taxon>
        <taxon>Alphaproteobacteria</taxon>
        <taxon>Hyphomicrobiales</taxon>
        <taxon>Aurantimonadaceae</taxon>
        <taxon>Aureimonas</taxon>
    </lineage>
</organism>
<reference evidence="1 2" key="1">
    <citation type="submission" date="2019-08" db="EMBL/GenBank/DDBJ databases">
        <title>Aureimonas fodiniaquatilis sp. nov., isolated from a coal mine wastewater.</title>
        <authorList>
            <person name="Kim W."/>
        </authorList>
    </citation>
    <scope>NUCLEOTIDE SEQUENCE [LARGE SCALE GENOMIC DNA]</scope>
    <source>
        <strain evidence="1 2">CAU 1482</strain>
    </source>
</reference>
<keyword evidence="1" id="KW-0378">Hydrolase</keyword>
<dbReference type="Pfam" id="PF05013">
    <property type="entry name" value="FGase"/>
    <property type="match status" value="1"/>
</dbReference>